<organism evidence="1 2">
    <name type="scientific">Undibacterium curvum</name>
    <dbReference type="NCBI Taxonomy" id="2762294"/>
    <lineage>
        <taxon>Bacteria</taxon>
        <taxon>Pseudomonadati</taxon>
        <taxon>Pseudomonadota</taxon>
        <taxon>Betaproteobacteria</taxon>
        <taxon>Burkholderiales</taxon>
        <taxon>Oxalobacteraceae</taxon>
        <taxon>Undibacterium</taxon>
    </lineage>
</organism>
<protein>
    <recommendedName>
        <fullName evidence="3">ATP-binding protein</fullName>
    </recommendedName>
</protein>
<dbReference type="NCBIfam" id="NF041743">
    <property type="entry name" value="RdrA"/>
    <property type="match status" value="1"/>
</dbReference>
<dbReference type="Proteomes" id="UP000654304">
    <property type="component" value="Unassembled WGS sequence"/>
</dbReference>
<keyword evidence="2" id="KW-1185">Reference proteome</keyword>
<sequence length="870" mass="98790">MSDNKENIIKFPIDQGEQAKQLKAENLLARDVYERIADLLERSDKKLNGKLDVELDDTRAHEAILIDGGRGTGKSSILVNLPLYLNQVPALKDKLLILKPVDPTLLEDGDDLFLNIIVAALLRDKQIKDALSRVDNKTEAFYEQLQRLGTALEGVQKQKNEFGLDKLRAFIGNHGIADEVHKLFGLALGVTNKRLIVLPIDDVDTSLQHAFENLEVVRKYLASPYVVPIISGDLTLYRDVTWREFYGRITDKVKEDSKEAYRTANELAIEYQRKVLPLPRRLHVPDIQSYLDSKNIVIVDSSNEPLVNVKVFSDWLRFTLNGHINGFENSRQTLPIFSIRDFSQLISNVQEEVRELVDYLRKDSSERNELGAGEKGQYRFATEFAFVGRFYNRKRSVDYLQALLATWIQPLEDYFFKNPAEGSAALVTSAMRHWIVQRQDQEANATTSILDLDLFNPVRQGSPYWRDHFKGHGLRDSWGKFLATRITDETWIQSIPESTVLPYPVPELGVAGANTLNVPHTKSDAITDLGLQNIEFVRRLMVHRAFYSNNQTGNLIFTGRLFELLILSLVQKVTNRDVHKILSNSPYYSSAFFAGTKMLKIDASADAPQADEIDDNDLDKYIDQLTKDINSWRAEHTETLKLQPHALLIYKVMNKFFTQLSQGSWILDKKADSEKTYKHHPGLKYVADIGVRSFHAICAAFGSFEHPYVQSVSIANGTVAGKSFESTSLFISNIKPFLSPESIRSYTGVLYQHPIKNILMDTYRVLSFEDELEGVKIKEIKKQTVDASIEVAIDRKMRYYLNIITAGADANTGIEMVKSSSLQRRSAIFDEFKNRLTPAQVSALPTIRDKPSKSQLVRFLKICMPADVSQ</sequence>
<evidence type="ECO:0000313" key="2">
    <source>
        <dbReference type="Proteomes" id="UP000654304"/>
    </source>
</evidence>
<dbReference type="RefSeq" id="WP_186905039.1">
    <property type="nucleotide sequence ID" value="NZ_JACOGD010000011.1"/>
</dbReference>
<proteinExistence type="predicted"/>
<reference evidence="1 2" key="1">
    <citation type="submission" date="2020-08" db="EMBL/GenBank/DDBJ databases">
        <title>Novel species isolated from subtropical streams in China.</title>
        <authorList>
            <person name="Lu H."/>
        </authorList>
    </citation>
    <scope>NUCLEOTIDE SEQUENCE [LARGE SCALE GENOMIC DNA]</scope>
    <source>
        <strain evidence="1 2">CY22W</strain>
    </source>
</reference>
<accession>A0ABR7A9A1</accession>
<name>A0ABR7A9A1_9BURK</name>
<gene>
    <name evidence="1" type="ORF">H8K43_17435</name>
</gene>
<evidence type="ECO:0008006" key="3">
    <source>
        <dbReference type="Google" id="ProtNLM"/>
    </source>
</evidence>
<comment type="caution">
    <text evidence="1">The sequence shown here is derived from an EMBL/GenBank/DDBJ whole genome shotgun (WGS) entry which is preliminary data.</text>
</comment>
<dbReference type="EMBL" id="JACOGD010000011">
    <property type="protein sequence ID" value="MBC3933465.1"/>
    <property type="molecule type" value="Genomic_DNA"/>
</dbReference>
<evidence type="ECO:0000313" key="1">
    <source>
        <dbReference type="EMBL" id="MBC3933465.1"/>
    </source>
</evidence>